<feature type="region of interest" description="Disordered" evidence="1">
    <location>
        <begin position="166"/>
        <end position="195"/>
    </location>
</feature>
<evidence type="ECO:0000313" key="3">
    <source>
        <dbReference type="Proteomes" id="UP000282541"/>
    </source>
</evidence>
<keyword evidence="2" id="KW-0489">Methyltransferase</keyword>
<organism evidence="2 3">
    <name type="scientific">Arthrobacter phage Cote</name>
    <dbReference type="NCBI Taxonomy" id="2419953"/>
    <lineage>
        <taxon>Viruses</taxon>
        <taxon>Duplodnaviria</taxon>
        <taxon>Heunggongvirae</taxon>
        <taxon>Uroviricota</taxon>
        <taxon>Caudoviricetes</taxon>
        <taxon>Coralvirus</taxon>
        <taxon>Coralvirus coral</taxon>
    </lineage>
</organism>
<dbReference type="Proteomes" id="UP000282541">
    <property type="component" value="Segment"/>
</dbReference>
<evidence type="ECO:0000256" key="1">
    <source>
        <dbReference type="SAM" id="MobiDB-lite"/>
    </source>
</evidence>
<keyword evidence="2" id="KW-0808">Transferase</keyword>
<dbReference type="EMBL" id="MH834608">
    <property type="protein sequence ID" value="AYN57621.1"/>
    <property type="molecule type" value="Genomic_DNA"/>
</dbReference>
<evidence type="ECO:0000313" key="2">
    <source>
        <dbReference type="EMBL" id="AYN57621.1"/>
    </source>
</evidence>
<feature type="compositionally biased region" description="Basic and acidic residues" evidence="1">
    <location>
        <begin position="172"/>
        <end position="184"/>
    </location>
</feature>
<protein>
    <submittedName>
        <fullName evidence="2">DNA methylase</fullName>
    </submittedName>
</protein>
<gene>
    <name evidence="2" type="primary">48</name>
    <name evidence="2" type="ORF">PBI_COTE_48</name>
</gene>
<name>A0A3G2KFA7_9CAUD</name>
<dbReference type="GO" id="GO:0008168">
    <property type="term" value="F:methyltransferase activity"/>
    <property type="evidence" value="ECO:0007669"/>
    <property type="project" value="UniProtKB-KW"/>
</dbReference>
<accession>A0A3G2KFA7</accession>
<dbReference type="GO" id="GO:0032259">
    <property type="term" value="P:methylation"/>
    <property type="evidence" value="ECO:0007669"/>
    <property type="project" value="UniProtKB-KW"/>
</dbReference>
<proteinExistence type="predicted"/>
<sequence length="216" mass="23331">MSGRRVVVSLCDITGHMVEPWVAAGYEAVLVDPQHEVTRQEGPVLKFAGVVADVAELVGRLAREGRVAIVFGFPPCTDLAVSGAGWFAGKYAKDKLFQAKAVAVAEQCRTIGKMSGAPWFVENPVSVLASVFGKPQHYFHPADYTAYEPADNYTKKTSLWTGGGFIMPQPARDPRSGPPDDRIFKAPPGPDRGNFRSATPKGFARAVFDANHEALI</sequence>
<reference evidence="2 3" key="1">
    <citation type="submission" date="2018-09" db="EMBL/GenBank/DDBJ databases">
        <authorList>
            <person name="Rimple P.A."/>
            <person name="Stoner T.H."/>
            <person name="Garlena R.A."/>
            <person name="Russell D.A."/>
            <person name="Pope W.H."/>
            <person name="Jacobs-Sera D."/>
            <person name="Hatfull G.F."/>
        </authorList>
    </citation>
    <scope>NUCLEOTIDE SEQUENCE [LARGE SCALE GENOMIC DNA]</scope>
</reference>